<dbReference type="Proteomes" id="UP000182229">
    <property type="component" value="Unassembled WGS sequence"/>
</dbReference>
<reference evidence="1 2" key="2">
    <citation type="submission" date="2016-12" db="EMBL/GenBank/DDBJ databases">
        <title>Draft Genome Sequence of Cystobacter ferrugineus Strain Cbfe23.</title>
        <authorList>
            <person name="Akbar S."/>
            <person name="Dowd S.E."/>
            <person name="Stevens D.C."/>
        </authorList>
    </citation>
    <scope>NUCLEOTIDE SEQUENCE [LARGE SCALE GENOMIC DNA]</scope>
    <source>
        <strain evidence="1 2">Cbfe23</strain>
    </source>
</reference>
<proteinExistence type="predicted"/>
<comment type="caution">
    <text evidence="1">The sequence shown here is derived from an EMBL/GenBank/DDBJ whole genome shotgun (WGS) entry which is preliminary data.</text>
</comment>
<dbReference type="AlphaFoldDB" id="A0A1L9BDQ2"/>
<reference evidence="2" key="1">
    <citation type="submission" date="2016-11" db="EMBL/GenBank/DDBJ databases">
        <authorList>
            <person name="Shukria A."/>
            <person name="Stevens D.C."/>
        </authorList>
    </citation>
    <scope>NUCLEOTIDE SEQUENCE [LARGE SCALE GENOMIC DNA]</scope>
    <source>
        <strain evidence="2">Cbfe23</strain>
    </source>
</reference>
<keyword evidence="2" id="KW-1185">Reference proteome</keyword>
<accession>A0A1L9BDQ2</accession>
<sequence>MPDKAREVLQHLVDARAAIDRHDSDVVSPPYEEWVLAYVKEAGGVRAILEHLGQPPAGARRAAARQPPRAAWC</sequence>
<organism evidence="1 2">
    <name type="scientific">Cystobacter ferrugineus</name>
    <dbReference type="NCBI Taxonomy" id="83449"/>
    <lineage>
        <taxon>Bacteria</taxon>
        <taxon>Pseudomonadati</taxon>
        <taxon>Myxococcota</taxon>
        <taxon>Myxococcia</taxon>
        <taxon>Myxococcales</taxon>
        <taxon>Cystobacterineae</taxon>
        <taxon>Archangiaceae</taxon>
        <taxon>Cystobacter</taxon>
    </lineage>
</organism>
<evidence type="ECO:0000313" key="1">
    <source>
        <dbReference type="EMBL" id="OJH40375.1"/>
    </source>
</evidence>
<protein>
    <submittedName>
        <fullName evidence="1">Uncharacterized protein</fullName>
    </submittedName>
</protein>
<dbReference type="EMBL" id="MPIN01000003">
    <property type="protein sequence ID" value="OJH40375.1"/>
    <property type="molecule type" value="Genomic_DNA"/>
</dbReference>
<gene>
    <name evidence="1" type="ORF">BON30_15220</name>
</gene>
<evidence type="ECO:0000313" key="2">
    <source>
        <dbReference type="Proteomes" id="UP000182229"/>
    </source>
</evidence>
<name>A0A1L9BDQ2_9BACT</name>